<gene>
    <name evidence="1" type="ORF">LCGC14_3167430</name>
</gene>
<name>A0A0F8Y7M3_9ZZZZ</name>
<sequence length="36" mass="3843">HYGCAPSPYADPTADVILVGDDGKEIHCQVKDLEEG</sequence>
<protein>
    <submittedName>
        <fullName evidence="1">Uncharacterized protein</fullName>
    </submittedName>
</protein>
<reference evidence="1" key="1">
    <citation type="journal article" date="2015" name="Nature">
        <title>Complex archaea that bridge the gap between prokaryotes and eukaryotes.</title>
        <authorList>
            <person name="Spang A."/>
            <person name="Saw J.H."/>
            <person name="Jorgensen S.L."/>
            <person name="Zaremba-Niedzwiedzka K."/>
            <person name="Martijn J."/>
            <person name="Lind A.E."/>
            <person name="van Eijk R."/>
            <person name="Schleper C."/>
            <person name="Guy L."/>
            <person name="Ettema T.J."/>
        </authorList>
    </citation>
    <scope>NUCLEOTIDE SEQUENCE</scope>
</reference>
<organism evidence="1">
    <name type="scientific">marine sediment metagenome</name>
    <dbReference type="NCBI Taxonomy" id="412755"/>
    <lineage>
        <taxon>unclassified sequences</taxon>
        <taxon>metagenomes</taxon>
        <taxon>ecological metagenomes</taxon>
    </lineage>
</organism>
<evidence type="ECO:0000313" key="1">
    <source>
        <dbReference type="EMBL" id="KKK44196.1"/>
    </source>
</evidence>
<dbReference type="EMBL" id="LAZR01070197">
    <property type="protein sequence ID" value="KKK44196.1"/>
    <property type="molecule type" value="Genomic_DNA"/>
</dbReference>
<dbReference type="AlphaFoldDB" id="A0A0F8Y7M3"/>
<proteinExistence type="predicted"/>
<accession>A0A0F8Y7M3</accession>
<feature type="non-terminal residue" evidence="1">
    <location>
        <position position="1"/>
    </location>
</feature>
<comment type="caution">
    <text evidence="1">The sequence shown here is derived from an EMBL/GenBank/DDBJ whole genome shotgun (WGS) entry which is preliminary data.</text>
</comment>